<dbReference type="EMBL" id="VYZN01000511">
    <property type="protein sequence ID" value="KAE9522900.1"/>
    <property type="molecule type" value="Genomic_DNA"/>
</dbReference>
<dbReference type="Pfam" id="PF13359">
    <property type="entry name" value="DDE_Tnp_4"/>
    <property type="match status" value="1"/>
</dbReference>
<dbReference type="GO" id="GO:0004518">
    <property type="term" value="F:nuclease activity"/>
    <property type="evidence" value="ECO:0007669"/>
    <property type="project" value="UniProtKB-KW"/>
</dbReference>
<dbReference type="PANTHER" id="PTHR22930">
    <property type="match status" value="1"/>
</dbReference>
<evidence type="ECO:0000256" key="4">
    <source>
        <dbReference type="ARBA" id="ARBA00022722"/>
    </source>
</evidence>
<dbReference type="OrthoDB" id="6589522at2759"/>
<keyword evidence="10" id="KW-1185">Reference proteome</keyword>
<dbReference type="GO" id="GO:0046872">
    <property type="term" value="F:metal ion binding"/>
    <property type="evidence" value="ECO:0007669"/>
    <property type="project" value="UniProtKB-KW"/>
</dbReference>
<keyword evidence="4" id="KW-0540">Nuclease</keyword>
<dbReference type="AlphaFoldDB" id="A0A6G0SWX6"/>
<evidence type="ECO:0000256" key="2">
    <source>
        <dbReference type="ARBA" id="ARBA00004123"/>
    </source>
</evidence>
<dbReference type="Gene3D" id="1.10.1170.10">
    <property type="entry name" value="Inhibitor Of Apoptosis Protein (2mihbC-IAP-1), Chain A"/>
    <property type="match status" value="1"/>
</dbReference>
<evidence type="ECO:0000256" key="1">
    <source>
        <dbReference type="ARBA" id="ARBA00001968"/>
    </source>
</evidence>
<evidence type="ECO:0000313" key="10">
    <source>
        <dbReference type="Proteomes" id="UP000475862"/>
    </source>
</evidence>
<dbReference type="PANTHER" id="PTHR22930:SF269">
    <property type="entry name" value="NUCLEASE HARBI1-LIKE PROTEIN"/>
    <property type="match status" value="1"/>
</dbReference>
<accession>A0A6G0SWX6</accession>
<dbReference type="SUPFAM" id="SSF57924">
    <property type="entry name" value="Inhibitor of apoptosis (IAP) repeat"/>
    <property type="match status" value="1"/>
</dbReference>
<comment type="cofactor">
    <cofactor evidence="1">
        <name>a divalent metal cation</name>
        <dbReference type="ChEBI" id="CHEBI:60240"/>
    </cofactor>
</comment>
<proteinExistence type="inferred from homology"/>
<evidence type="ECO:0000256" key="5">
    <source>
        <dbReference type="ARBA" id="ARBA00022723"/>
    </source>
</evidence>
<protein>
    <recommendedName>
        <fullName evidence="8">DDE Tnp4 domain-containing protein</fullName>
    </recommendedName>
</protein>
<dbReference type="Proteomes" id="UP000475862">
    <property type="component" value="Unassembled WGS sequence"/>
</dbReference>
<feature type="domain" description="DDE Tnp4" evidence="8">
    <location>
        <begin position="265"/>
        <end position="419"/>
    </location>
</feature>
<dbReference type="InterPro" id="IPR045249">
    <property type="entry name" value="HARBI1-like"/>
</dbReference>
<name>A0A6G0SWX6_APHGL</name>
<evidence type="ECO:0000256" key="6">
    <source>
        <dbReference type="ARBA" id="ARBA00022801"/>
    </source>
</evidence>
<dbReference type="InterPro" id="IPR027806">
    <property type="entry name" value="HARBI1_dom"/>
</dbReference>
<evidence type="ECO:0000259" key="8">
    <source>
        <dbReference type="Pfam" id="PF13359"/>
    </source>
</evidence>
<dbReference type="GO" id="GO:0005634">
    <property type="term" value="C:nucleus"/>
    <property type="evidence" value="ECO:0007669"/>
    <property type="project" value="UniProtKB-SubCell"/>
</dbReference>
<comment type="subcellular location">
    <subcellularLocation>
        <location evidence="2">Nucleus</location>
    </subcellularLocation>
</comment>
<dbReference type="GO" id="GO:0016787">
    <property type="term" value="F:hydrolase activity"/>
    <property type="evidence" value="ECO:0007669"/>
    <property type="project" value="UniProtKB-KW"/>
</dbReference>
<organism evidence="9 10">
    <name type="scientific">Aphis glycines</name>
    <name type="common">Soybean aphid</name>
    <dbReference type="NCBI Taxonomy" id="307491"/>
    <lineage>
        <taxon>Eukaryota</taxon>
        <taxon>Metazoa</taxon>
        <taxon>Ecdysozoa</taxon>
        <taxon>Arthropoda</taxon>
        <taxon>Hexapoda</taxon>
        <taxon>Insecta</taxon>
        <taxon>Pterygota</taxon>
        <taxon>Neoptera</taxon>
        <taxon>Paraneoptera</taxon>
        <taxon>Hemiptera</taxon>
        <taxon>Sternorrhyncha</taxon>
        <taxon>Aphidomorpha</taxon>
        <taxon>Aphidoidea</taxon>
        <taxon>Aphididae</taxon>
        <taxon>Aphidini</taxon>
        <taxon>Aphis</taxon>
        <taxon>Aphis</taxon>
    </lineage>
</organism>
<reference evidence="9 10" key="1">
    <citation type="submission" date="2019-08" db="EMBL/GenBank/DDBJ databases">
        <title>The genome of the soybean aphid Biotype 1, its phylome, world population structure and adaptation to the North American continent.</title>
        <authorList>
            <person name="Giordano R."/>
            <person name="Donthu R.K."/>
            <person name="Hernandez A.G."/>
            <person name="Wright C.L."/>
            <person name="Zimin A.V."/>
        </authorList>
    </citation>
    <scope>NUCLEOTIDE SEQUENCE [LARGE SCALE GENOMIC DNA]</scope>
    <source>
        <tissue evidence="9">Whole aphids</tissue>
    </source>
</reference>
<comment type="similarity">
    <text evidence="3">Belongs to the HARBI1 family.</text>
</comment>
<evidence type="ECO:0000256" key="7">
    <source>
        <dbReference type="ARBA" id="ARBA00023242"/>
    </source>
</evidence>
<keyword evidence="5" id="KW-0479">Metal-binding</keyword>
<comment type="caution">
    <text evidence="9">The sequence shown here is derived from an EMBL/GenBank/DDBJ whole genome shotgun (WGS) entry which is preliminary data.</text>
</comment>
<gene>
    <name evidence="9" type="ORF">AGLY_016711</name>
</gene>
<evidence type="ECO:0000313" key="9">
    <source>
        <dbReference type="EMBL" id="KAE9522900.1"/>
    </source>
</evidence>
<evidence type="ECO:0000256" key="3">
    <source>
        <dbReference type="ARBA" id="ARBA00006958"/>
    </source>
</evidence>
<feature type="non-terminal residue" evidence="9">
    <location>
        <position position="1"/>
    </location>
</feature>
<sequence length="612" mass="70731">LLKPSESGLKYTGLNVFSVDFVLQKLSNDDIPWVEHAKWNPKCIFVLLCKGNEFIENVKNEYVKANHVCDCNIRPFNKKSVTVGFLVNKTISVIVILECNVTKKLLTFDLLQWCTLIIIRVIEELIAVKRKSEKKNRIWVKNWILRRRSLGASNCLLRELSTEDTKSYNNFLRMDEDMFDFLLNKVSCKIQKRNTVMREALPAKIKLEVALRVSKSAISMFLPEVFDAIYEGLKEYIQVPKTVQEWNEIISGFDSTWNFPAFGAIDGKHIIIDCPAHSGSNYFNYKGTFSIVLLALVDHNYNFTCIDIGSYGSNSDAGIFAKSSLRKAIEENKLNIPEGAVMLGDEAFPLKMYLMKPYARRKQLSKREKIYNCRHCRARRIVENGFGIIASRFRIFRKPIPLLPESVIKLVKASCALHNWLRKRCGKSNSISVDIEDHETGRILPGSWRNEPRPCGLVNIATLTQRNYLIEARQKRDRFADHFMGEGAVSWQINLNQLTIKLHVNDHFITLSYTDLHRLKQLQQCIDSHIVEKQKKLVSYQSTFDTVYSLIRADINILPSSCQRNDFTNQYIQNFDFSMCCIQNDDSCFIYEILQFHNNSLSDMILYDLMTI</sequence>
<keyword evidence="7" id="KW-0539">Nucleus</keyword>
<keyword evidence="6" id="KW-0378">Hydrolase</keyword>